<dbReference type="SUPFAM" id="SSF81338">
    <property type="entry name" value="Aquaporin-like"/>
    <property type="match status" value="1"/>
</dbReference>
<comment type="caution">
    <text evidence="8">The sequence shown here is derived from an EMBL/GenBank/DDBJ whole genome shotgun (WGS) entry which is preliminary data.</text>
</comment>
<evidence type="ECO:0000313" key="8">
    <source>
        <dbReference type="EMBL" id="MBC9719561.1"/>
    </source>
</evidence>
<dbReference type="InterPro" id="IPR023271">
    <property type="entry name" value="Aquaporin-like"/>
</dbReference>
<dbReference type="PRINTS" id="PR00783">
    <property type="entry name" value="MINTRINSICP"/>
</dbReference>
<dbReference type="PANTHER" id="PTHR45724:SF13">
    <property type="entry name" value="AQUAPORIN NIP1-1-RELATED"/>
    <property type="match status" value="1"/>
</dbReference>
<dbReference type="InterPro" id="IPR022357">
    <property type="entry name" value="MIP_CS"/>
</dbReference>
<feature type="transmembrane region" description="Helical" evidence="7">
    <location>
        <begin position="183"/>
        <end position="203"/>
    </location>
</feature>
<dbReference type="PROSITE" id="PS00221">
    <property type="entry name" value="MIP"/>
    <property type="match status" value="1"/>
</dbReference>
<keyword evidence="3 6" id="KW-0812">Transmembrane</keyword>
<evidence type="ECO:0000256" key="4">
    <source>
        <dbReference type="ARBA" id="ARBA00022989"/>
    </source>
</evidence>
<dbReference type="PANTHER" id="PTHR45724">
    <property type="entry name" value="AQUAPORIN NIP2-1"/>
    <property type="match status" value="1"/>
</dbReference>
<evidence type="ECO:0000256" key="1">
    <source>
        <dbReference type="ARBA" id="ARBA00004141"/>
    </source>
</evidence>
<feature type="transmembrane region" description="Helical" evidence="7">
    <location>
        <begin position="138"/>
        <end position="163"/>
    </location>
</feature>
<reference evidence="8 9" key="1">
    <citation type="submission" date="2020-08" db="EMBL/GenBank/DDBJ databases">
        <title>Genemic of Streptomyces polyaspartic.</title>
        <authorList>
            <person name="Liu W."/>
        </authorList>
    </citation>
    <scope>NUCLEOTIDE SEQUENCE [LARGE SCALE GENOMIC DNA]</scope>
    <source>
        <strain evidence="8 9">TRM66268-LWL</strain>
    </source>
</reference>
<accession>A0ABR7SYD3</accession>
<evidence type="ECO:0000256" key="6">
    <source>
        <dbReference type="RuleBase" id="RU000477"/>
    </source>
</evidence>
<dbReference type="InterPro" id="IPR000425">
    <property type="entry name" value="MIP"/>
</dbReference>
<keyword evidence="4 7" id="KW-1133">Transmembrane helix</keyword>
<feature type="transmembrane region" description="Helical" evidence="7">
    <location>
        <begin position="32"/>
        <end position="52"/>
    </location>
</feature>
<dbReference type="RefSeq" id="WP_187819965.1">
    <property type="nucleotide sequence ID" value="NZ_JACTVJ010000048.1"/>
</dbReference>
<evidence type="ECO:0000313" key="9">
    <source>
        <dbReference type="Proteomes" id="UP000642284"/>
    </source>
</evidence>
<comment type="subcellular location">
    <subcellularLocation>
        <location evidence="1">Membrane</location>
        <topology evidence="1">Multi-pass membrane protein</topology>
    </subcellularLocation>
</comment>
<evidence type="ECO:0000256" key="2">
    <source>
        <dbReference type="ARBA" id="ARBA00022448"/>
    </source>
</evidence>
<dbReference type="Proteomes" id="UP000642284">
    <property type="component" value="Unassembled WGS sequence"/>
</dbReference>
<organism evidence="8 9">
    <name type="scientific">Streptomyces polyasparticus</name>
    <dbReference type="NCBI Taxonomy" id="2767826"/>
    <lineage>
        <taxon>Bacteria</taxon>
        <taxon>Bacillati</taxon>
        <taxon>Actinomycetota</taxon>
        <taxon>Actinomycetes</taxon>
        <taxon>Kitasatosporales</taxon>
        <taxon>Streptomycetaceae</taxon>
        <taxon>Streptomyces</taxon>
    </lineage>
</organism>
<dbReference type="InterPro" id="IPR034294">
    <property type="entry name" value="Aquaporin_transptr"/>
</dbReference>
<feature type="transmembrane region" description="Helical" evidence="7">
    <location>
        <begin position="73"/>
        <end position="93"/>
    </location>
</feature>
<feature type="transmembrane region" description="Helical" evidence="7">
    <location>
        <begin position="105"/>
        <end position="126"/>
    </location>
</feature>
<protein>
    <submittedName>
        <fullName evidence="8">Aquaporin</fullName>
    </submittedName>
</protein>
<proteinExistence type="inferred from homology"/>
<comment type="similarity">
    <text evidence="6">Belongs to the MIP/aquaporin (TC 1.A.8) family.</text>
</comment>
<sequence length="208" mass="20757">MRAIVTEFVGTLFLVLVITTSGVVETPLAPIAIGGVLAAMIFAGGHISGAHYNPAVTVAVCLRRRISPKVAGGYIAAQILGGLAGALLAALLTRDIQHSAVPLDASALSILTGELLMTFALAYVVLNVATSKSHPNNSFYGVAIGLTVMAGAIVVGPITGGAFNPAVALAGAVSSGLAWGNLWLYGAAALVGGAGAALLFRVANPDDV</sequence>
<name>A0ABR7SYD3_9ACTN</name>
<gene>
    <name evidence="8" type="ORF">H9Y04_44450</name>
</gene>
<dbReference type="Pfam" id="PF00230">
    <property type="entry name" value="MIP"/>
    <property type="match status" value="1"/>
</dbReference>
<dbReference type="EMBL" id="JACTVJ010000048">
    <property type="protein sequence ID" value="MBC9719561.1"/>
    <property type="molecule type" value="Genomic_DNA"/>
</dbReference>
<keyword evidence="5 7" id="KW-0472">Membrane</keyword>
<keyword evidence="2 6" id="KW-0813">Transport</keyword>
<keyword evidence="9" id="KW-1185">Reference proteome</keyword>
<evidence type="ECO:0000256" key="5">
    <source>
        <dbReference type="ARBA" id="ARBA00023136"/>
    </source>
</evidence>
<evidence type="ECO:0000256" key="3">
    <source>
        <dbReference type="ARBA" id="ARBA00022692"/>
    </source>
</evidence>
<evidence type="ECO:0000256" key="7">
    <source>
        <dbReference type="SAM" id="Phobius"/>
    </source>
</evidence>
<dbReference type="Gene3D" id="1.20.1080.10">
    <property type="entry name" value="Glycerol uptake facilitator protein"/>
    <property type="match status" value="1"/>
</dbReference>